<name>A0AAJ7BRA8_CEPCN</name>
<accession>A0AAJ7BRA8</accession>
<dbReference type="RefSeq" id="XP_015592478.1">
    <property type="nucleotide sequence ID" value="XM_015736992.2"/>
</dbReference>
<dbReference type="PROSITE" id="PS50181">
    <property type="entry name" value="FBOX"/>
    <property type="match status" value="1"/>
</dbReference>
<dbReference type="InterPro" id="IPR032675">
    <property type="entry name" value="LRR_dom_sf"/>
</dbReference>
<dbReference type="FunFam" id="1.20.1280.50:FF:000005">
    <property type="entry name" value="F-box/LRR-repeat protein 3 isoform X1"/>
    <property type="match status" value="1"/>
</dbReference>
<dbReference type="PANTHER" id="PTHR20933">
    <property type="entry name" value="F-BOX ONLY PROTEIN 33"/>
    <property type="match status" value="1"/>
</dbReference>
<dbReference type="GeneID" id="107266478"/>
<sequence length="520" mass="59420">MVGGECITDGLRCIEKTTNRTEESVNDAAEELEASMRKCEGHLSSTKTNSCSSCKGVNRTTEMAQEDNSPCWDSLPSVILFEIFSYLPQENRIRASQVCRNWRYALFHPSFWKKITFRFREDDNMSGVRFMTNCFGLSVREATVRCDIVNRCLKEASRLLKKLGGNTYLRKLFLEPSSCTLYWPTLRVDCTKKDRYFCTHIMESLHKIVENSNCLEALSFGCLEDLTASAGPIMESLQRHHAKHLTHLSLASVKDDPGDYVLSDLDSCMFRSFVRLSYLTVDYDYVSNSLLEALDSGLMERLVIHVHGYEEDHPGTTNNSWINFVGKNPHCELRLNLMHSYLAVTILDSHILQPAMPLTHLKVLFCETVNANAIHRLAAWYPNTLRSLVWIDCLDSAPYSPVTYDPNDIDSPDPLVLLAWKCTKLVEIVFLGYKYYQENLLAIARLREGTLERLEFAENDISSENETFWFEGPAIRNEIQEIMGGAWNLLTDAELPTVLMDPHEGDSREVIMPMVLRDQK</sequence>
<dbReference type="SUPFAM" id="SSF81383">
    <property type="entry name" value="F-box domain"/>
    <property type="match status" value="1"/>
</dbReference>
<evidence type="ECO:0000259" key="1">
    <source>
        <dbReference type="PROSITE" id="PS50181"/>
    </source>
</evidence>
<dbReference type="Pfam" id="PF12937">
    <property type="entry name" value="F-box-like"/>
    <property type="match status" value="1"/>
</dbReference>
<dbReference type="GO" id="GO:0031398">
    <property type="term" value="P:positive regulation of protein ubiquitination"/>
    <property type="evidence" value="ECO:0007669"/>
    <property type="project" value="TreeGrafter"/>
</dbReference>
<evidence type="ECO:0000313" key="3">
    <source>
        <dbReference type="RefSeq" id="XP_015592478.1"/>
    </source>
</evidence>
<keyword evidence="2" id="KW-1185">Reference proteome</keyword>
<dbReference type="Gene3D" id="3.80.10.10">
    <property type="entry name" value="Ribonuclease Inhibitor"/>
    <property type="match status" value="1"/>
</dbReference>
<dbReference type="AlphaFoldDB" id="A0AAJ7BRA8"/>
<protein>
    <submittedName>
        <fullName evidence="3">F-box only protein 33</fullName>
    </submittedName>
</protein>
<dbReference type="PANTHER" id="PTHR20933:SF3">
    <property type="entry name" value="F-BOX ONLY PROTEIN 33"/>
    <property type="match status" value="1"/>
</dbReference>
<dbReference type="KEGG" id="ccin:107266478"/>
<dbReference type="SMART" id="SM00256">
    <property type="entry name" value="FBOX"/>
    <property type="match status" value="1"/>
</dbReference>
<proteinExistence type="predicted"/>
<dbReference type="Proteomes" id="UP000694920">
    <property type="component" value="Unplaced"/>
</dbReference>
<dbReference type="InterPro" id="IPR001810">
    <property type="entry name" value="F-box_dom"/>
</dbReference>
<reference evidence="3" key="1">
    <citation type="submission" date="2025-08" db="UniProtKB">
        <authorList>
            <consortium name="RefSeq"/>
        </authorList>
    </citation>
    <scope>IDENTIFICATION</scope>
</reference>
<gene>
    <name evidence="3" type="primary">LOC107266478</name>
</gene>
<organism evidence="2 3">
    <name type="scientific">Cephus cinctus</name>
    <name type="common">Wheat stem sawfly</name>
    <dbReference type="NCBI Taxonomy" id="211228"/>
    <lineage>
        <taxon>Eukaryota</taxon>
        <taxon>Metazoa</taxon>
        <taxon>Ecdysozoa</taxon>
        <taxon>Arthropoda</taxon>
        <taxon>Hexapoda</taxon>
        <taxon>Insecta</taxon>
        <taxon>Pterygota</taxon>
        <taxon>Neoptera</taxon>
        <taxon>Endopterygota</taxon>
        <taxon>Hymenoptera</taxon>
        <taxon>Cephoidea</taxon>
        <taxon>Cephidae</taxon>
        <taxon>Cephus</taxon>
    </lineage>
</organism>
<feature type="domain" description="F-box" evidence="1">
    <location>
        <begin position="69"/>
        <end position="115"/>
    </location>
</feature>
<dbReference type="Gene3D" id="1.20.1280.50">
    <property type="match status" value="1"/>
</dbReference>
<dbReference type="InterPro" id="IPR036047">
    <property type="entry name" value="F-box-like_dom_sf"/>
</dbReference>
<dbReference type="CDD" id="cd22104">
    <property type="entry name" value="F-box_FBXO33"/>
    <property type="match status" value="1"/>
</dbReference>
<evidence type="ECO:0000313" key="2">
    <source>
        <dbReference type="Proteomes" id="UP000694920"/>
    </source>
</evidence>